<gene>
    <name evidence="5" type="ORF">DFH07DRAFT_948170</name>
</gene>
<dbReference type="InterPro" id="IPR051609">
    <property type="entry name" value="NmrA/Isoflavone_reductase-like"/>
</dbReference>
<dbReference type="Proteomes" id="UP001215280">
    <property type="component" value="Unassembled WGS sequence"/>
</dbReference>
<accession>A0AAD7KGG0</accession>
<comment type="similarity">
    <text evidence="1">Belongs to the NmrA-type oxidoreductase family. Isoflavone reductase subfamily.</text>
</comment>
<evidence type="ECO:0000259" key="4">
    <source>
        <dbReference type="Pfam" id="PF05368"/>
    </source>
</evidence>
<dbReference type="InterPro" id="IPR008030">
    <property type="entry name" value="NmrA-like"/>
</dbReference>
<feature type="domain" description="NmrA-like" evidence="4">
    <location>
        <begin position="9"/>
        <end position="216"/>
    </location>
</feature>
<name>A0AAD7KGG0_9AGAR</name>
<reference evidence="5" key="1">
    <citation type="submission" date="2023-03" db="EMBL/GenBank/DDBJ databases">
        <title>Massive genome expansion in bonnet fungi (Mycena s.s.) driven by repeated elements and novel gene families across ecological guilds.</title>
        <authorList>
            <consortium name="Lawrence Berkeley National Laboratory"/>
            <person name="Harder C.B."/>
            <person name="Miyauchi S."/>
            <person name="Viragh M."/>
            <person name="Kuo A."/>
            <person name="Thoen E."/>
            <person name="Andreopoulos B."/>
            <person name="Lu D."/>
            <person name="Skrede I."/>
            <person name="Drula E."/>
            <person name="Henrissat B."/>
            <person name="Morin E."/>
            <person name="Kohler A."/>
            <person name="Barry K."/>
            <person name="LaButti K."/>
            <person name="Morin E."/>
            <person name="Salamov A."/>
            <person name="Lipzen A."/>
            <person name="Mereny Z."/>
            <person name="Hegedus B."/>
            <person name="Baldrian P."/>
            <person name="Stursova M."/>
            <person name="Weitz H."/>
            <person name="Taylor A."/>
            <person name="Grigoriev I.V."/>
            <person name="Nagy L.G."/>
            <person name="Martin F."/>
            <person name="Kauserud H."/>
        </authorList>
    </citation>
    <scope>NUCLEOTIDE SEQUENCE</scope>
    <source>
        <strain evidence="5">CBHHK188m</strain>
    </source>
</reference>
<evidence type="ECO:0000313" key="5">
    <source>
        <dbReference type="EMBL" id="KAJ7785091.1"/>
    </source>
</evidence>
<keyword evidence="3" id="KW-0560">Oxidoreductase</keyword>
<dbReference type="AlphaFoldDB" id="A0AAD7KGG0"/>
<dbReference type="PANTHER" id="PTHR47706:SF4">
    <property type="entry name" value="NMRA-LIKE DOMAIN-CONTAINING PROTEIN"/>
    <property type="match status" value="1"/>
</dbReference>
<dbReference type="Gene3D" id="3.40.50.720">
    <property type="entry name" value="NAD(P)-binding Rossmann-like Domain"/>
    <property type="match status" value="1"/>
</dbReference>
<sequence length="281" mass="29855">MSSYKSFAIVGAGAVGLPIIGALAAQNVRVILLSRPESTSKVVPSGVQVAKVDYSNASAVAEVFKQHNVDVVLSTITTMAVTAQRSLVDAAKLGSIKLFVPSEFGMPTEGHKEGILGEKDRFAESLKAAGIPYVRFYTGMFAENLARLIGYSTHGKITIVGKGEVPLSITSIGDIAGFVAHVLTTLSPSELENHVFRLEGDRKSLNELGLLFKTTVEHVDQIAGERGGVQTHIMKLIDTGAASTGWDQVNKAEGLGTNAAGSANAFWQGHQWKTLKDVHNL</sequence>
<comment type="caution">
    <text evidence="5">The sequence shown here is derived from an EMBL/GenBank/DDBJ whole genome shotgun (WGS) entry which is preliminary data.</text>
</comment>
<proteinExistence type="inferred from homology"/>
<organism evidence="5 6">
    <name type="scientific">Mycena maculata</name>
    <dbReference type="NCBI Taxonomy" id="230809"/>
    <lineage>
        <taxon>Eukaryota</taxon>
        <taxon>Fungi</taxon>
        <taxon>Dikarya</taxon>
        <taxon>Basidiomycota</taxon>
        <taxon>Agaricomycotina</taxon>
        <taxon>Agaricomycetes</taxon>
        <taxon>Agaricomycetidae</taxon>
        <taxon>Agaricales</taxon>
        <taxon>Marasmiineae</taxon>
        <taxon>Mycenaceae</taxon>
        <taxon>Mycena</taxon>
    </lineage>
</organism>
<keyword evidence="6" id="KW-1185">Reference proteome</keyword>
<evidence type="ECO:0000256" key="3">
    <source>
        <dbReference type="ARBA" id="ARBA00023002"/>
    </source>
</evidence>
<dbReference type="EMBL" id="JARJLG010000001">
    <property type="protein sequence ID" value="KAJ7785091.1"/>
    <property type="molecule type" value="Genomic_DNA"/>
</dbReference>
<dbReference type="SUPFAM" id="SSF51735">
    <property type="entry name" value="NAD(P)-binding Rossmann-fold domains"/>
    <property type="match status" value="1"/>
</dbReference>
<protein>
    <recommendedName>
        <fullName evidence="4">NmrA-like domain-containing protein</fullName>
    </recommendedName>
</protein>
<dbReference type="GO" id="GO:0016491">
    <property type="term" value="F:oxidoreductase activity"/>
    <property type="evidence" value="ECO:0007669"/>
    <property type="project" value="UniProtKB-KW"/>
</dbReference>
<dbReference type="PANTHER" id="PTHR47706">
    <property type="entry name" value="NMRA-LIKE FAMILY PROTEIN"/>
    <property type="match status" value="1"/>
</dbReference>
<evidence type="ECO:0000256" key="1">
    <source>
        <dbReference type="ARBA" id="ARBA00005725"/>
    </source>
</evidence>
<dbReference type="InterPro" id="IPR036291">
    <property type="entry name" value="NAD(P)-bd_dom_sf"/>
</dbReference>
<evidence type="ECO:0000313" key="6">
    <source>
        <dbReference type="Proteomes" id="UP001215280"/>
    </source>
</evidence>
<dbReference type="Pfam" id="PF05368">
    <property type="entry name" value="NmrA"/>
    <property type="match status" value="1"/>
</dbReference>
<evidence type="ECO:0000256" key="2">
    <source>
        <dbReference type="ARBA" id="ARBA00022857"/>
    </source>
</evidence>
<keyword evidence="2" id="KW-0521">NADP</keyword>